<evidence type="ECO:0000313" key="3">
    <source>
        <dbReference type="Proteomes" id="UP001580391"/>
    </source>
</evidence>
<dbReference type="Proteomes" id="UP001580391">
    <property type="component" value="Unassembled WGS sequence"/>
</dbReference>
<keyword evidence="3" id="KW-1185">Reference proteome</keyword>
<protein>
    <submittedName>
        <fullName evidence="2">Glutathione S-transferase N-terminal domain-containing protein</fullName>
    </submittedName>
</protein>
<evidence type="ECO:0000259" key="1">
    <source>
        <dbReference type="PROSITE" id="PS50404"/>
    </source>
</evidence>
<dbReference type="Pfam" id="PF02798">
    <property type="entry name" value="GST_N"/>
    <property type="match status" value="1"/>
</dbReference>
<accession>A0ABV5BS76</accession>
<feature type="domain" description="GST N-terminal" evidence="1">
    <location>
        <begin position="1"/>
        <end position="68"/>
    </location>
</feature>
<dbReference type="Gene3D" id="3.40.30.10">
    <property type="entry name" value="Glutaredoxin"/>
    <property type="match status" value="1"/>
</dbReference>
<reference evidence="2 3" key="1">
    <citation type="submission" date="2024-09" db="EMBL/GenBank/DDBJ databases">
        <title>Taxonomic and Genotyping Characterization of Leptospira Strains isolated from Multiple Sources in Colombia highlights the importance of intermediate species.</title>
        <authorList>
            <person name="Torres Higuera L."/>
            <person name="Rojas Tapias D."/>
            <person name="Jimenez Velasquez S."/>
            <person name="Renjifo Ibanez C."/>
        </authorList>
    </citation>
    <scope>NUCLEOTIDE SEQUENCE [LARGE SCALE GENOMIC DNA]</scope>
    <source>
        <strain evidence="2 3">Lep080</strain>
    </source>
</reference>
<evidence type="ECO:0000313" key="2">
    <source>
        <dbReference type="EMBL" id="MFB5738149.1"/>
    </source>
</evidence>
<dbReference type="InterPro" id="IPR004045">
    <property type="entry name" value="Glutathione_S-Trfase_N"/>
</dbReference>
<sequence>MRIYGTFVSCNCYKIKLLLHLLGKEYEWVDTDTRTTEFWDKNPVGQVPLYILLWIEKVKKEPGFVTIY</sequence>
<dbReference type="EMBL" id="JBHILJ010000011">
    <property type="protein sequence ID" value="MFB5738149.1"/>
    <property type="molecule type" value="Genomic_DNA"/>
</dbReference>
<comment type="caution">
    <text evidence="2">The sequence shown here is derived from an EMBL/GenBank/DDBJ whole genome shotgun (WGS) entry which is preliminary data.</text>
</comment>
<name>A0ABV5BS76_9LEPT</name>
<dbReference type="RefSeq" id="WP_135700376.1">
    <property type="nucleotide sequence ID" value="NZ_JBHILI010000013.1"/>
</dbReference>
<dbReference type="SUPFAM" id="SSF52833">
    <property type="entry name" value="Thioredoxin-like"/>
    <property type="match status" value="1"/>
</dbReference>
<dbReference type="InterPro" id="IPR036249">
    <property type="entry name" value="Thioredoxin-like_sf"/>
</dbReference>
<organism evidence="2 3">
    <name type="scientific">Leptospira wolffii</name>
    <dbReference type="NCBI Taxonomy" id="409998"/>
    <lineage>
        <taxon>Bacteria</taxon>
        <taxon>Pseudomonadati</taxon>
        <taxon>Spirochaetota</taxon>
        <taxon>Spirochaetia</taxon>
        <taxon>Leptospirales</taxon>
        <taxon>Leptospiraceae</taxon>
        <taxon>Leptospira</taxon>
    </lineage>
</organism>
<dbReference type="PROSITE" id="PS50404">
    <property type="entry name" value="GST_NTER"/>
    <property type="match status" value="1"/>
</dbReference>
<proteinExistence type="predicted"/>
<gene>
    <name evidence="2" type="ORF">ACE5IX_16635</name>
</gene>